<dbReference type="SMART" id="SM00066">
    <property type="entry name" value="GAL4"/>
    <property type="match status" value="1"/>
</dbReference>
<gene>
    <name evidence="3" type="ORF">sscle_05g046980</name>
</gene>
<organism evidence="3 4">
    <name type="scientific">Sclerotinia sclerotiorum (strain ATCC 18683 / 1980 / Ss-1)</name>
    <name type="common">White mold</name>
    <name type="synonym">Whetzelinia sclerotiorum</name>
    <dbReference type="NCBI Taxonomy" id="665079"/>
    <lineage>
        <taxon>Eukaryota</taxon>
        <taxon>Fungi</taxon>
        <taxon>Dikarya</taxon>
        <taxon>Ascomycota</taxon>
        <taxon>Pezizomycotina</taxon>
        <taxon>Leotiomycetes</taxon>
        <taxon>Helotiales</taxon>
        <taxon>Sclerotiniaceae</taxon>
        <taxon>Sclerotinia</taxon>
    </lineage>
</organism>
<dbReference type="PROSITE" id="PS50048">
    <property type="entry name" value="ZN2_CY6_FUNGAL_2"/>
    <property type="match status" value="1"/>
</dbReference>
<dbReference type="CDD" id="cd00067">
    <property type="entry name" value="GAL4"/>
    <property type="match status" value="1"/>
</dbReference>
<dbReference type="InterPro" id="IPR036864">
    <property type="entry name" value="Zn2-C6_fun-type_DNA-bd_sf"/>
</dbReference>
<dbReference type="PANTHER" id="PTHR47657">
    <property type="entry name" value="STEROL REGULATORY ELEMENT-BINDING PROTEIN ECM22"/>
    <property type="match status" value="1"/>
</dbReference>
<dbReference type="Proteomes" id="UP000177798">
    <property type="component" value="Chromosome 5"/>
</dbReference>
<evidence type="ECO:0000256" key="1">
    <source>
        <dbReference type="ARBA" id="ARBA00023242"/>
    </source>
</evidence>
<sequence>MQTTSRKPHRKVRTGCRVCKSRKIKCDENKPSCNNCVKHSVSCDIMTSSNALAPSPKPSLNGTPTNAFSPMSVTGSSHSPHQLPLPSIPILDGHGPNFTLLDMELLHHYTTSTCMTVVSNPALATLWRINIPQLAYSHEIVMRGLLSLAALHIAHYKPEKRDFYISVALSHHQNALASAITMMTDVNDDNCTALHIFTSITLLYSLASPRKSLDLIIVGENDVSDWLSLLKGVRAIADHAHEQIYQGSLRPMFSAGARRDKLRNDPSPYPPNQYLIEVSDFLTASVSDQHDLEIYMQSINELQKSYAVLLKVGRDNFESADLFIWPYRVSGHYTSLLRQRTAPALVIYAYFAVLMKFLDAHWWMKGWSEYLIAQIYGLLDGEHRIWIRGAIEEIGWVP</sequence>
<dbReference type="Pfam" id="PF00172">
    <property type="entry name" value="Zn_clus"/>
    <property type="match status" value="1"/>
</dbReference>
<dbReference type="VEuPathDB" id="FungiDB:sscle_05g046980"/>
<dbReference type="PRINTS" id="PR00755">
    <property type="entry name" value="AFLATOXINBRP"/>
</dbReference>
<keyword evidence="1" id="KW-0539">Nucleus</keyword>
<name>A0A1D9Q4Q6_SCLS1</name>
<dbReference type="InterPro" id="IPR001138">
    <property type="entry name" value="Zn2Cys6_DnaBD"/>
</dbReference>
<reference evidence="4" key="1">
    <citation type="journal article" date="2017" name="Genome Biol. Evol.">
        <title>The complete genome sequence of the phytopathogenic fungus Sclerotinia sclerotiorum reveals insights into the genome architecture of broad host range pathogens.</title>
        <authorList>
            <person name="Derbyshire M."/>
            <person name="Denton-Giles M."/>
            <person name="Hegedus D."/>
            <person name="Seifbarghy S."/>
            <person name="Rollins J."/>
            <person name="van Kan J."/>
            <person name="Seidl M.F."/>
            <person name="Faino L."/>
            <person name="Mbengue M."/>
            <person name="Navaud O."/>
            <person name="Raffaele S."/>
            <person name="Hammond-Kosack K."/>
            <person name="Heard S."/>
            <person name="Oliver R."/>
        </authorList>
    </citation>
    <scope>NUCLEOTIDE SEQUENCE [LARGE SCALE GENOMIC DNA]</scope>
    <source>
        <strain evidence="4">ATCC 18683 / 1980 / Ss-1</strain>
    </source>
</reference>
<evidence type="ECO:0000313" key="3">
    <source>
        <dbReference type="EMBL" id="APA09928.1"/>
    </source>
</evidence>
<evidence type="ECO:0000313" key="4">
    <source>
        <dbReference type="Proteomes" id="UP000177798"/>
    </source>
</evidence>
<dbReference type="GO" id="GO:0000981">
    <property type="term" value="F:DNA-binding transcription factor activity, RNA polymerase II-specific"/>
    <property type="evidence" value="ECO:0007669"/>
    <property type="project" value="InterPro"/>
</dbReference>
<dbReference type="GO" id="GO:0008270">
    <property type="term" value="F:zinc ion binding"/>
    <property type="evidence" value="ECO:0007669"/>
    <property type="project" value="InterPro"/>
</dbReference>
<evidence type="ECO:0000259" key="2">
    <source>
        <dbReference type="PROSITE" id="PS50048"/>
    </source>
</evidence>
<dbReference type="Gene3D" id="4.10.240.10">
    <property type="entry name" value="Zn(2)-C6 fungal-type DNA-binding domain"/>
    <property type="match status" value="1"/>
</dbReference>
<dbReference type="PROSITE" id="PS00463">
    <property type="entry name" value="ZN2_CY6_FUNGAL_1"/>
    <property type="match status" value="1"/>
</dbReference>
<dbReference type="SUPFAM" id="SSF57701">
    <property type="entry name" value="Zn2/Cys6 DNA-binding domain"/>
    <property type="match status" value="1"/>
</dbReference>
<proteinExistence type="predicted"/>
<dbReference type="PANTHER" id="PTHR47657:SF7">
    <property type="entry name" value="STEROL REGULATORY ELEMENT-BINDING PROTEIN ECM22"/>
    <property type="match status" value="1"/>
</dbReference>
<dbReference type="OrthoDB" id="416217at2759"/>
<accession>A0A1D9Q4Q6</accession>
<dbReference type="EMBL" id="CP017818">
    <property type="protein sequence ID" value="APA09928.1"/>
    <property type="molecule type" value="Genomic_DNA"/>
</dbReference>
<dbReference type="InterPro" id="IPR052400">
    <property type="entry name" value="Zn2-C6_fungal_TF"/>
</dbReference>
<feature type="domain" description="Zn(2)-C6 fungal-type" evidence="2">
    <location>
        <begin position="15"/>
        <end position="45"/>
    </location>
</feature>
<dbReference type="Pfam" id="PF11951">
    <property type="entry name" value="Fungal_trans_2"/>
    <property type="match status" value="1"/>
</dbReference>
<dbReference type="AlphaFoldDB" id="A0A1D9Q4Q6"/>
<dbReference type="InterPro" id="IPR021858">
    <property type="entry name" value="Fun_TF"/>
</dbReference>
<protein>
    <recommendedName>
        <fullName evidence="2">Zn(2)-C6 fungal-type domain-containing protein</fullName>
    </recommendedName>
</protein>